<evidence type="ECO:0000313" key="2">
    <source>
        <dbReference type="Proteomes" id="UP001597510"/>
    </source>
</evidence>
<comment type="caution">
    <text evidence="1">The sequence shown here is derived from an EMBL/GenBank/DDBJ whole genome shotgun (WGS) entry which is preliminary data.</text>
</comment>
<proteinExistence type="predicted"/>
<dbReference type="RefSeq" id="WP_340236976.1">
    <property type="nucleotide sequence ID" value="NZ_JBBEWC010000007.1"/>
</dbReference>
<dbReference type="Proteomes" id="UP001597510">
    <property type="component" value="Unassembled WGS sequence"/>
</dbReference>
<gene>
    <name evidence="1" type="ORF">ACFSR2_10805</name>
</gene>
<name>A0ABW5J5U2_9BACT</name>
<dbReference type="EMBL" id="JBHULC010000009">
    <property type="protein sequence ID" value="MFD2521377.1"/>
    <property type="molecule type" value="Genomic_DNA"/>
</dbReference>
<accession>A0ABW5J5U2</accession>
<reference evidence="2" key="1">
    <citation type="journal article" date="2019" name="Int. J. Syst. Evol. Microbiol.">
        <title>The Global Catalogue of Microorganisms (GCM) 10K type strain sequencing project: providing services to taxonomists for standard genome sequencing and annotation.</title>
        <authorList>
            <consortium name="The Broad Institute Genomics Platform"/>
            <consortium name="The Broad Institute Genome Sequencing Center for Infectious Disease"/>
            <person name="Wu L."/>
            <person name="Ma J."/>
        </authorList>
    </citation>
    <scope>NUCLEOTIDE SEQUENCE [LARGE SCALE GENOMIC DNA]</scope>
    <source>
        <strain evidence="2">KCTC 52344</strain>
    </source>
</reference>
<protein>
    <submittedName>
        <fullName evidence="1">Uncharacterized protein</fullName>
    </submittedName>
</protein>
<organism evidence="1 2">
    <name type="scientific">Emticicia soli</name>
    <dbReference type="NCBI Taxonomy" id="2027878"/>
    <lineage>
        <taxon>Bacteria</taxon>
        <taxon>Pseudomonadati</taxon>
        <taxon>Bacteroidota</taxon>
        <taxon>Cytophagia</taxon>
        <taxon>Cytophagales</taxon>
        <taxon>Leadbetterellaceae</taxon>
        <taxon>Emticicia</taxon>
    </lineage>
</organism>
<keyword evidence="2" id="KW-1185">Reference proteome</keyword>
<evidence type="ECO:0000313" key="1">
    <source>
        <dbReference type="EMBL" id="MFD2521377.1"/>
    </source>
</evidence>
<sequence>MGGLKTLAILGGAGLLVNELSKSKDGQRSANTTTPAKPVIDNQKVKEEILKDPVALSMLRGEKGDPGNGYKATIATSTNIALELKTFTLATANLAYTVGARVRITASTDVTKFMEGIITAVTATTIVVAVDTAEGTGTFANWNLNLTGGRGAAGTHGASGDSAQNYGASLIKNGSLEDNNLGRWTGTGLAIGADNEGMPTLEGTAGNNTSYIWLRTDKLYKAEYLIKGTGNHSMLVNLYKRDNSAAPKTDNSAGAYFKFNSAMPANFTKVVGYIGGVGTNNINLSANTVKAKVSFIGHNGALISLSKLVVTEVSLGEPVPYNLPYLPAFQTVYDPTTGKLGMFNGTAVVWTT</sequence>